<dbReference type="SUPFAM" id="SSF53300">
    <property type="entry name" value="vWA-like"/>
    <property type="match status" value="1"/>
</dbReference>
<dbReference type="EMBL" id="JAULSU010000002">
    <property type="protein sequence ID" value="KAK0626763.1"/>
    <property type="molecule type" value="Genomic_DNA"/>
</dbReference>
<dbReference type="Proteomes" id="UP001175000">
    <property type="component" value="Unassembled WGS sequence"/>
</dbReference>
<comment type="caution">
    <text evidence="2">The sequence shown here is derived from an EMBL/GenBank/DDBJ whole genome shotgun (WGS) entry which is preliminary data.</text>
</comment>
<dbReference type="Gene3D" id="3.40.50.410">
    <property type="entry name" value="von Willebrand factor, type A domain"/>
    <property type="match status" value="1"/>
</dbReference>
<sequence length="233" mass="25307">MAGSSWNEVKEVLRRIAPICTAHDADGIDLFFLNYKNPKTLTNRNGTRGTGGFSRIRSAQEVETIFKQVRPGGGTPTGTRINNIMRPYLSAYEAAVKANSDPEDTGIKPINMIVITDGVATDDPESVIINVAKRLDKAEAPPYQVGIQFFQVGTERGAAEALQELDDSLGDIAGGLRDIVDTVTWSNRDTRERSLSADAILKVVLGAVVRRLDRRRASGESSRPGQSGRLAPR</sequence>
<dbReference type="InterPro" id="IPR036465">
    <property type="entry name" value="vWFA_dom_sf"/>
</dbReference>
<evidence type="ECO:0000313" key="3">
    <source>
        <dbReference type="Proteomes" id="UP001175000"/>
    </source>
</evidence>
<name>A0AA39X3V0_9PEZI</name>
<reference evidence="2" key="1">
    <citation type="submission" date="2023-06" db="EMBL/GenBank/DDBJ databases">
        <title>Genome-scale phylogeny and comparative genomics of the fungal order Sordariales.</title>
        <authorList>
            <consortium name="Lawrence Berkeley National Laboratory"/>
            <person name="Hensen N."/>
            <person name="Bonometti L."/>
            <person name="Westerberg I."/>
            <person name="Brannstrom I.O."/>
            <person name="Guillou S."/>
            <person name="Cros-Aarteil S."/>
            <person name="Calhoun S."/>
            <person name="Haridas S."/>
            <person name="Kuo A."/>
            <person name="Mondo S."/>
            <person name="Pangilinan J."/>
            <person name="Riley R."/>
            <person name="Labutti K."/>
            <person name="Andreopoulos B."/>
            <person name="Lipzen A."/>
            <person name="Chen C."/>
            <person name="Yanf M."/>
            <person name="Daum C."/>
            <person name="Ng V."/>
            <person name="Clum A."/>
            <person name="Steindorff A."/>
            <person name="Ohm R."/>
            <person name="Martin F."/>
            <person name="Silar P."/>
            <person name="Natvig D."/>
            <person name="Lalanne C."/>
            <person name="Gautier V."/>
            <person name="Ament-Velasquez S.L."/>
            <person name="Kruys A."/>
            <person name="Hutchinson M.I."/>
            <person name="Powell A.J."/>
            <person name="Barry K."/>
            <person name="Miller A.N."/>
            <person name="Grigoriev I.V."/>
            <person name="Debuchy R."/>
            <person name="Gladieux P."/>
            <person name="Thoren M.H."/>
            <person name="Johannesson H."/>
        </authorList>
    </citation>
    <scope>NUCLEOTIDE SEQUENCE</scope>
    <source>
        <strain evidence="2">CBS 606.72</strain>
    </source>
</reference>
<organism evidence="2 3">
    <name type="scientific">Immersiella caudata</name>
    <dbReference type="NCBI Taxonomy" id="314043"/>
    <lineage>
        <taxon>Eukaryota</taxon>
        <taxon>Fungi</taxon>
        <taxon>Dikarya</taxon>
        <taxon>Ascomycota</taxon>
        <taxon>Pezizomycotina</taxon>
        <taxon>Sordariomycetes</taxon>
        <taxon>Sordariomycetidae</taxon>
        <taxon>Sordariales</taxon>
        <taxon>Lasiosphaeriaceae</taxon>
        <taxon>Immersiella</taxon>
    </lineage>
</organism>
<dbReference type="AlphaFoldDB" id="A0AA39X3V0"/>
<feature type="domain" description="VWFA" evidence="1">
    <location>
        <begin position="1"/>
        <end position="204"/>
    </location>
</feature>
<dbReference type="PANTHER" id="PTHR34706">
    <property type="entry name" value="SLR1338 PROTEIN"/>
    <property type="match status" value="1"/>
</dbReference>
<accession>A0AA39X3V0</accession>
<keyword evidence="3" id="KW-1185">Reference proteome</keyword>
<dbReference type="InterPro" id="IPR002035">
    <property type="entry name" value="VWF_A"/>
</dbReference>
<evidence type="ECO:0000313" key="2">
    <source>
        <dbReference type="EMBL" id="KAK0626763.1"/>
    </source>
</evidence>
<gene>
    <name evidence="2" type="ORF">B0T14DRAFT_423698</name>
</gene>
<evidence type="ECO:0000259" key="1">
    <source>
        <dbReference type="PROSITE" id="PS50234"/>
    </source>
</evidence>
<protein>
    <recommendedName>
        <fullName evidence="1">VWFA domain-containing protein</fullName>
    </recommendedName>
</protein>
<dbReference type="PANTHER" id="PTHR34706:SF1">
    <property type="entry name" value="VWFA DOMAIN-CONTAINING PROTEIN"/>
    <property type="match status" value="1"/>
</dbReference>
<dbReference type="PROSITE" id="PS50234">
    <property type="entry name" value="VWFA"/>
    <property type="match status" value="1"/>
</dbReference>
<proteinExistence type="predicted"/>